<dbReference type="OrthoDB" id="9775082at2"/>
<dbReference type="InterPro" id="IPR036318">
    <property type="entry name" value="FAD-bd_PCMH-like_sf"/>
</dbReference>
<evidence type="ECO:0000256" key="3">
    <source>
        <dbReference type="ARBA" id="ARBA00022630"/>
    </source>
</evidence>
<comment type="cofactor">
    <cofactor evidence="1">
        <name>FAD</name>
        <dbReference type="ChEBI" id="CHEBI:57692"/>
    </cofactor>
</comment>
<dbReference type="InterPro" id="IPR006093">
    <property type="entry name" value="Oxy_OxRdtase_FAD_BS"/>
</dbReference>
<evidence type="ECO:0000256" key="4">
    <source>
        <dbReference type="ARBA" id="ARBA00022827"/>
    </source>
</evidence>
<evidence type="ECO:0000313" key="7">
    <source>
        <dbReference type="EMBL" id="TFW17767.1"/>
    </source>
</evidence>
<dbReference type="Gene3D" id="3.30.465.10">
    <property type="match status" value="1"/>
</dbReference>
<dbReference type="GO" id="GO:0016491">
    <property type="term" value="F:oxidoreductase activity"/>
    <property type="evidence" value="ECO:0007669"/>
    <property type="project" value="UniProtKB-KW"/>
</dbReference>
<evidence type="ECO:0000259" key="6">
    <source>
        <dbReference type="PROSITE" id="PS51387"/>
    </source>
</evidence>
<keyword evidence="5" id="KW-0560">Oxidoreductase</keyword>
<reference evidence="7 8" key="1">
    <citation type="submission" date="2019-03" db="EMBL/GenBank/DDBJ databases">
        <title>Draft Genome Sequence of Massilia arenosa sp. nov., a Novel Massilia Species Isolated from a Sandy-loam Maize Soil.</title>
        <authorList>
            <person name="Raths R."/>
            <person name="Peta V."/>
            <person name="Bucking H."/>
        </authorList>
    </citation>
    <scope>NUCLEOTIDE SEQUENCE [LARGE SCALE GENOMIC DNA]</scope>
    <source>
        <strain evidence="7 8">MC02</strain>
    </source>
</reference>
<accession>A0A4Y9SBU8</accession>
<dbReference type="InterPro" id="IPR006094">
    <property type="entry name" value="Oxid_FAD_bind_N"/>
</dbReference>
<name>A0A4Y9SBU8_9BURK</name>
<dbReference type="InterPro" id="IPR050416">
    <property type="entry name" value="FAD-linked_Oxidoreductase"/>
</dbReference>
<comment type="similarity">
    <text evidence="2">Belongs to the oxygen-dependent FAD-linked oxidoreductase family.</text>
</comment>
<evidence type="ECO:0000256" key="1">
    <source>
        <dbReference type="ARBA" id="ARBA00001974"/>
    </source>
</evidence>
<evidence type="ECO:0000256" key="5">
    <source>
        <dbReference type="ARBA" id="ARBA00023002"/>
    </source>
</evidence>
<dbReference type="PROSITE" id="PS00862">
    <property type="entry name" value="OX2_COVAL_FAD"/>
    <property type="match status" value="1"/>
</dbReference>
<dbReference type="SUPFAM" id="SSF56176">
    <property type="entry name" value="FAD-binding/transporter-associated domain-like"/>
    <property type="match status" value="1"/>
</dbReference>
<keyword evidence="4" id="KW-0274">FAD</keyword>
<comment type="caution">
    <text evidence="7">The sequence shown here is derived from an EMBL/GenBank/DDBJ whole genome shotgun (WGS) entry which is preliminary data.</text>
</comment>
<gene>
    <name evidence="7" type="ORF">E4L96_13980</name>
</gene>
<protein>
    <submittedName>
        <fullName evidence="7">FAD-binding oxidoreductase</fullName>
    </submittedName>
</protein>
<dbReference type="InterPro" id="IPR016164">
    <property type="entry name" value="FAD-linked_Oxase-like_C"/>
</dbReference>
<dbReference type="SUPFAM" id="SSF55103">
    <property type="entry name" value="FAD-linked oxidases, C-terminal domain"/>
    <property type="match status" value="1"/>
</dbReference>
<dbReference type="InterPro" id="IPR016166">
    <property type="entry name" value="FAD-bd_PCMH"/>
</dbReference>
<dbReference type="Gene3D" id="3.30.43.10">
    <property type="entry name" value="Uridine Diphospho-n-acetylenolpyruvylglucosamine Reductase, domain 2"/>
    <property type="match status" value="1"/>
</dbReference>
<keyword evidence="8" id="KW-1185">Reference proteome</keyword>
<dbReference type="Pfam" id="PF01565">
    <property type="entry name" value="FAD_binding_4"/>
    <property type="match status" value="1"/>
</dbReference>
<evidence type="ECO:0000313" key="8">
    <source>
        <dbReference type="Proteomes" id="UP000298438"/>
    </source>
</evidence>
<keyword evidence="3" id="KW-0285">Flavoprotein</keyword>
<dbReference type="InterPro" id="IPR012951">
    <property type="entry name" value="BBE"/>
</dbReference>
<dbReference type="InterPro" id="IPR016169">
    <property type="entry name" value="FAD-bd_PCMH_sub2"/>
</dbReference>
<dbReference type="PANTHER" id="PTHR42973">
    <property type="entry name" value="BINDING OXIDOREDUCTASE, PUTATIVE (AFU_ORTHOLOGUE AFUA_1G17690)-RELATED"/>
    <property type="match status" value="1"/>
</dbReference>
<proteinExistence type="inferred from homology"/>
<dbReference type="PROSITE" id="PS51387">
    <property type="entry name" value="FAD_PCMH"/>
    <property type="match status" value="1"/>
</dbReference>
<dbReference type="RefSeq" id="WP_135207841.1">
    <property type="nucleotide sequence ID" value="NZ_SPVF01000175.1"/>
</dbReference>
<dbReference type="PANTHER" id="PTHR42973:SF39">
    <property type="entry name" value="FAD-BINDING PCMH-TYPE DOMAIN-CONTAINING PROTEIN"/>
    <property type="match status" value="1"/>
</dbReference>
<dbReference type="Pfam" id="PF08031">
    <property type="entry name" value="BBE"/>
    <property type="match status" value="1"/>
</dbReference>
<dbReference type="Gene3D" id="3.40.462.20">
    <property type="match status" value="1"/>
</dbReference>
<sequence length="462" mass="50071">MDTITREQSSTLRAALRGRLIEPQDPDYDTTRAIWNGMIDRRPAMIARCAGVADVISAVRFARDSHLSLAVRGGGHNIGGSALCTDGIVADLSGMRGVRVDPQARRAWVEGGATLADVDHETQAFGLATPLGINSTTGVGGLTLGGGFGWLTRTLGMAVDNLRAADIVDATGQLRHVDARHEPDLFWAIRGGGGNFGVVTMFEFELHPVGPLVTAGLLVYPFAEAHQILTRYAELTGRLRNDVSVWAILRKAPPLPFLPPTVHGADMLALAVFSPLQPDAVSAEINELRQFGTVLGEHIGAVPYAAWQKTFDPLLTPGARNYWKSHNFTQLNAGAIETIVAYAARLPSPHSEIFLGLIGGRANALPPEATAYPHRNALFAMNVHTRWTEPSDDAECIAWAREFFKQTAPYAAGSVYINFLNEDESERIREAYGPNYARLAALKARYDPANLFCNNQNIKPSA</sequence>
<dbReference type="Proteomes" id="UP000298438">
    <property type="component" value="Unassembled WGS sequence"/>
</dbReference>
<organism evidence="7 8">
    <name type="scientific">Zemynaea arenosa</name>
    <dbReference type="NCBI Taxonomy" id="2561931"/>
    <lineage>
        <taxon>Bacteria</taxon>
        <taxon>Pseudomonadati</taxon>
        <taxon>Pseudomonadota</taxon>
        <taxon>Betaproteobacteria</taxon>
        <taxon>Burkholderiales</taxon>
        <taxon>Oxalobacteraceae</taxon>
        <taxon>Telluria group</taxon>
        <taxon>Zemynaea</taxon>
    </lineage>
</organism>
<dbReference type="InterPro" id="IPR016167">
    <property type="entry name" value="FAD-bd_PCMH_sub1"/>
</dbReference>
<evidence type="ECO:0000256" key="2">
    <source>
        <dbReference type="ARBA" id="ARBA00005466"/>
    </source>
</evidence>
<dbReference type="EMBL" id="SPVF01000175">
    <property type="protein sequence ID" value="TFW17767.1"/>
    <property type="molecule type" value="Genomic_DNA"/>
</dbReference>
<feature type="domain" description="FAD-binding PCMH-type" evidence="6">
    <location>
        <begin position="39"/>
        <end position="209"/>
    </location>
</feature>
<dbReference type="GO" id="GO:0071949">
    <property type="term" value="F:FAD binding"/>
    <property type="evidence" value="ECO:0007669"/>
    <property type="project" value="InterPro"/>
</dbReference>
<dbReference type="AlphaFoldDB" id="A0A4Y9SBU8"/>